<keyword evidence="3" id="KW-1185">Reference proteome</keyword>
<gene>
    <name evidence="4" type="primary">LOC118270593</name>
</gene>
<keyword evidence="2" id="KW-0732">Signal</keyword>
<dbReference type="GeneID" id="118270593"/>
<organism evidence="3 4">
    <name type="scientific">Spodoptera frugiperda</name>
    <name type="common">Fall armyworm</name>
    <dbReference type="NCBI Taxonomy" id="7108"/>
    <lineage>
        <taxon>Eukaryota</taxon>
        <taxon>Metazoa</taxon>
        <taxon>Ecdysozoa</taxon>
        <taxon>Arthropoda</taxon>
        <taxon>Hexapoda</taxon>
        <taxon>Insecta</taxon>
        <taxon>Pterygota</taxon>
        <taxon>Neoptera</taxon>
        <taxon>Endopterygota</taxon>
        <taxon>Lepidoptera</taxon>
        <taxon>Glossata</taxon>
        <taxon>Ditrysia</taxon>
        <taxon>Noctuoidea</taxon>
        <taxon>Noctuidae</taxon>
        <taxon>Amphipyrinae</taxon>
        <taxon>Spodoptera</taxon>
    </lineage>
</organism>
<evidence type="ECO:0000313" key="4">
    <source>
        <dbReference type="RefSeq" id="XP_035442117.2"/>
    </source>
</evidence>
<feature type="signal peptide" evidence="2">
    <location>
        <begin position="1"/>
        <end position="20"/>
    </location>
</feature>
<protein>
    <submittedName>
        <fullName evidence="4">Uncharacterized protein LOC118270593</fullName>
    </submittedName>
</protein>
<evidence type="ECO:0000313" key="3">
    <source>
        <dbReference type="Proteomes" id="UP000829999"/>
    </source>
</evidence>
<name>A0A9R0ELR3_SPOFR</name>
<feature type="region of interest" description="Disordered" evidence="1">
    <location>
        <begin position="117"/>
        <end position="167"/>
    </location>
</feature>
<dbReference type="Proteomes" id="UP000829999">
    <property type="component" value="Chromosome 13"/>
</dbReference>
<evidence type="ECO:0000256" key="2">
    <source>
        <dbReference type="SAM" id="SignalP"/>
    </source>
</evidence>
<evidence type="ECO:0000256" key="1">
    <source>
        <dbReference type="SAM" id="MobiDB-lite"/>
    </source>
</evidence>
<accession>A0A9R0ELR3</accession>
<proteinExistence type="predicted"/>
<feature type="compositionally biased region" description="Basic residues" evidence="1">
    <location>
        <begin position="138"/>
        <end position="162"/>
    </location>
</feature>
<feature type="chain" id="PRO_5040117670" evidence="2">
    <location>
        <begin position="21"/>
        <end position="250"/>
    </location>
</feature>
<sequence length="250" mass="28439">MNFCVVSVQIILVAIFVVQSHYGFEVEADTQSSQAVGSWFNSIERKVNVQDMMTGVYGKIKKTANDFVEFPSRLIDYATGTNPNTNDIDEDNDLSTMVNSQEQADLYVITSFETRASEVSSDEAKNEPEPDTEVVKEVKHKPKRKKKIKKRKKNRRKKKHHPLPPPAIQEIRAVTSAEVQRAEFGSNKLIGDGDYQNIKPRRNLHNLHNVHNLHKKKFVKAAVKDVNTNSESDETKTKPVDIIVHIKMND</sequence>
<dbReference type="AlphaFoldDB" id="A0A9R0ELR3"/>
<feature type="compositionally biased region" description="Basic and acidic residues" evidence="1">
    <location>
        <begin position="122"/>
        <end position="137"/>
    </location>
</feature>
<dbReference type="OrthoDB" id="7482756at2759"/>
<reference evidence="4" key="1">
    <citation type="submission" date="2025-08" db="UniProtKB">
        <authorList>
            <consortium name="RefSeq"/>
        </authorList>
    </citation>
    <scope>IDENTIFICATION</scope>
    <source>
        <tissue evidence="4">Whole larval tissue</tissue>
    </source>
</reference>
<dbReference type="RefSeq" id="XP_035442117.2">
    <property type="nucleotide sequence ID" value="XM_035586224.2"/>
</dbReference>